<name>A0A1Z5K2A5_FISSO</name>
<gene>
    <name evidence="2" type="ORF">FisN_9Hh120</name>
</gene>
<accession>A0A1Z5K2A5</accession>
<dbReference type="EMBL" id="BDSP01000147">
    <property type="protein sequence ID" value="GAX20400.1"/>
    <property type="molecule type" value="Genomic_DNA"/>
</dbReference>
<protein>
    <submittedName>
        <fullName evidence="2">Uncharacterized protein</fullName>
    </submittedName>
</protein>
<comment type="caution">
    <text evidence="2">The sequence shown here is derived from an EMBL/GenBank/DDBJ whole genome shotgun (WGS) entry which is preliminary data.</text>
</comment>
<feature type="region of interest" description="Disordered" evidence="1">
    <location>
        <begin position="63"/>
        <end position="149"/>
    </location>
</feature>
<feature type="compositionally biased region" description="Basic and acidic residues" evidence="1">
    <location>
        <begin position="88"/>
        <end position="102"/>
    </location>
</feature>
<dbReference type="Proteomes" id="UP000198406">
    <property type="component" value="Unassembled WGS sequence"/>
</dbReference>
<feature type="compositionally biased region" description="Basic and acidic residues" evidence="1">
    <location>
        <begin position="127"/>
        <end position="142"/>
    </location>
</feature>
<proteinExistence type="predicted"/>
<dbReference type="InParanoid" id="A0A1Z5K2A5"/>
<organism evidence="2 3">
    <name type="scientific">Fistulifera solaris</name>
    <name type="common">Oleaginous diatom</name>
    <dbReference type="NCBI Taxonomy" id="1519565"/>
    <lineage>
        <taxon>Eukaryota</taxon>
        <taxon>Sar</taxon>
        <taxon>Stramenopiles</taxon>
        <taxon>Ochrophyta</taxon>
        <taxon>Bacillariophyta</taxon>
        <taxon>Bacillariophyceae</taxon>
        <taxon>Bacillariophycidae</taxon>
        <taxon>Naviculales</taxon>
        <taxon>Naviculaceae</taxon>
        <taxon>Fistulifera</taxon>
    </lineage>
</organism>
<evidence type="ECO:0000313" key="3">
    <source>
        <dbReference type="Proteomes" id="UP000198406"/>
    </source>
</evidence>
<reference evidence="2 3" key="1">
    <citation type="journal article" date="2015" name="Plant Cell">
        <title>Oil accumulation by the oleaginous diatom Fistulifera solaris as revealed by the genome and transcriptome.</title>
        <authorList>
            <person name="Tanaka T."/>
            <person name="Maeda Y."/>
            <person name="Veluchamy A."/>
            <person name="Tanaka M."/>
            <person name="Abida H."/>
            <person name="Marechal E."/>
            <person name="Bowler C."/>
            <person name="Muto M."/>
            <person name="Sunaga Y."/>
            <person name="Tanaka M."/>
            <person name="Yoshino T."/>
            <person name="Taniguchi T."/>
            <person name="Fukuda Y."/>
            <person name="Nemoto M."/>
            <person name="Matsumoto M."/>
            <person name="Wong P.S."/>
            <person name="Aburatani S."/>
            <person name="Fujibuchi W."/>
        </authorList>
    </citation>
    <scope>NUCLEOTIDE SEQUENCE [LARGE SCALE GENOMIC DNA]</scope>
    <source>
        <strain evidence="2 3">JPCC DA0580</strain>
    </source>
</reference>
<evidence type="ECO:0000313" key="2">
    <source>
        <dbReference type="EMBL" id="GAX20400.1"/>
    </source>
</evidence>
<evidence type="ECO:0000256" key="1">
    <source>
        <dbReference type="SAM" id="MobiDB-lite"/>
    </source>
</evidence>
<dbReference type="AlphaFoldDB" id="A0A1Z5K2A5"/>
<sequence>MSEKITLGELVYVKFGKIDHPAFRVTSEPPKTVKGVVYHCVQWQSHNYQEYIEADRIQTDLGRRRPRHESSKQTVPKKPSPKVAARKIKQEKEEDEPHVSKDSKKKKMRTARITTTIKQEESEDETETRKIKAEESEEDKAAPKLPTCMRPSASNIEASLCAPNKLWSRVFVKEAQESKVLDEKRPVGLDDVLQPAGSDELYIVTGFTSFYNRFRHFSDLVEVKHHFYGNKDRRYVREDTITLHPQPGQRLPADMESTIGQTFVKKRRTMAERWVQRAKRAKQVTRRLAKEGDVIKIGNETYTAEGFSIFYNRFAKFPTLLQVCSTRTGKCHYVPQELTQLQLQRGQQLVESKKCNKTALFYKSDVS</sequence>
<keyword evidence="3" id="KW-1185">Reference proteome</keyword>